<keyword evidence="2" id="KW-0472">Membrane</keyword>
<dbReference type="SUPFAM" id="SSF55781">
    <property type="entry name" value="GAF domain-like"/>
    <property type="match status" value="1"/>
</dbReference>
<dbReference type="Gene3D" id="3.40.50.720">
    <property type="entry name" value="NAD(P)-binding Rossmann-like Domain"/>
    <property type="match status" value="1"/>
</dbReference>
<evidence type="ECO:0000259" key="4">
    <source>
        <dbReference type="Pfam" id="PF13492"/>
    </source>
</evidence>
<dbReference type="Proteomes" id="UP000677305">
    <property type="component" value="Chromosome"/>
</dbReference>
<keyword evidence="2" id="KW-1133">Transmembrane helix</keyword>
<dbReference type="EMBL" id="CP058561">
    <property type="protein sequence ID" value="QUH31717.1"/>
    <property type="molecule type" value="Genomic_DNA"/>
</dbReference>
<sequence length="737" mass="84906">MKTSGKVLITGGYGFIGSHVAERFNKEGYKVYIIDDLSSGRADNITIKHKGFNLDIIDQKCEEIFRSNRFDVVVHLAAVTESHELNESLNEYTKSNVLGLSNILELSSKYNVSKVIFASSVDVYGDKGNGPYTEEMKVMPHTSLGISKEAGEGYCNYYSKRYNLETVILRISNVYGPRQPKQNGTLSNILQKVSDDDTNLVINDKGYETRDYIYVEDVAFAIYECAIRKCQGTFNLSTNTENSLNDIMKYLKKVMNIDNVTYIDSVKNIGQHRLDNSLLINTVNWEPKYSLEEGLRKTLVWNKIHNDGAEDITETEVDNTEKNSHKILPYLENLIGFMIVAVFSYMQLLHENTAYSYNWDYKLIYIILIGIVYGIKQVSIAIALSCSLQIVLYLYTGRDIISFFYNVDNIAHLSIYILIGLIIGYVIDRKNRDIRFSNEAYDQSIEDYSFLNQIYDRILIQKNKLENQIIDSNDSFAKIYETTAKLESVEVEDIYTGAINVIEKIMKTDRVTLYILDNTKNFMRLVAKSKKLGKSIPVSVKVSDYTEIQDVIESKSVYVNRKLKPNIPILVSPVYDNEDVVGIVSIHDVEFEELSLYYENLFHVVMRLISSSLSRAYRYKEDTRYIRYKEDTRFLQGEAFYNLLKSKEKARKSFEIDYMVLTVDYSIDKADEDYYKLLSGRLSKVVRETDYLCMDEDDNIYILLSNIDQEDAGLVIERFRKNGIYVTIVESEKLLSA</sequence>
<feature type="domain" description="GAF" evidence="4">
    <location>
        <begin position="491"/>
        <end position="615"/>
    </location>
</feature>
<dbReference type="KEGG" id="vgu:HYG85_23415"/>
<gene>
    <name evidence="5" type="ORF">HYG85_23415</name>
</gene>
<evidence type="ECO:0000256" key="2">
    <source>
        <dbReference type="SAM" id="Phobius"/>
    </source>
</evidence>
<dbReference type="Pfam" id="PF13492">
    <property type="entry name" value="GAF_3"/>
    <property type="match status" value="1"/>
</dbReference>
<feature type="transmembrane region" description="Helical" evidence="2">
    <location>
        <begin position="330"/>
        <end position="348"/>
    </location>
</feature>
<keyword evidence="6" id="KW-1185">Reference proteome</keyword>
<dbReference type="RefSeq" id="WP_212691669.1">
    <property type="nucleotide sequence ID" value="NZ_CP058561.1"/>
</dbReference>
<protein>
    <submittedName>
        <fullName evidence="5">NAD-dependent epimerase/dehydratase family protein</fullName>
    </submittedName>
</protein>
<reference evidence="5 6" key="1">
    <citation type="submission" date="2020-07" db="EMBL/GenBank/DDBJ databases">
        <title>Vallitalea guaymasensis genome.</title>
        <authorList>
            <person name="Postec A."/>
        </authorList>
    </citation>
    <scope>NUCLEOTIDE SEQUENCE [LARGE SCALE GENOMIC DNA]</scope>
    <source>
        <strain evidence="5 6">Ra1766G1</strain>
    </source>
</reference>
<feature type="domain" description="NAD-dependent epimerase/dehydratase" evidence="3">
    <location>
        <begin position="7"/>
        <end position="223"/>
    </location>
</feature>
<feature type="transmembrane region" description="Helical" evidence="2">
    <location>
        <begin position="407"/>
        <end position="427"/>
    </location>
</feature>
<organism evidence="5 6">
    <name type="scientific">Vallitalea guaymasensis</name>
    <dbReference type="NCBI Taxonomy" id="1185412"/>
    <lineage>
        <taxon>Bacteria</taxon>
        <taxon>Bacillati</taxon>
        <taxon>Bacillota</taxon>
        <taxon>Clostridia</taxon>
        <taxon>Lachnospirales</taxon>
        <taxon>Vallitaleaceae</taxon>
        <taxon>Vallitalea</taxon>
    </lineage>
</organism>
<proteinExistence type="inferred from homology"/>
<dbReference type="InterPro" id="IPR003018">
    <property type="entry name" value="GAF"/>
</dbReference>
<dbReference type="Pfam" id="PF01370">
    <property type="entry name" value="Epimerase"/>
    <property type="match status" value="1"/>
</dbReference>
<dbReference type="PANTHER" id="PTHR43000">
    <property type="entry name" value="DTDP-D-GLUCOSE 4,6-DEHYDRATASE-RELATED"/>
    <property type="match status" value="1"/>
</dbReference>
<accession>A0A8J8SEB6</accession>
<dbReference type="InterPro" id="IPR001509">
    <property type="entry name" value="Epimerase_deHydtase"/>
</dbReference>
<comment type="similarity">
    <text evidence="1">Belongs to the NAD(P)-dependent epimerase/dehydratase family.</text>
</comment>
<dbReference type="SUPFAM" id="SSF51735">
    <property type="entry name" value="NAD(P)-binding Rossmann-fold domains"/>
    <property type="match status" value="1"/>
</dbReference>
<evidence type="ECO:0000313" key="6">
    <source>
        <dbReference type="Proteomes" id="UP000677305"/>
    </source>
</evidence>
<keyword evidence="2" id="KW-0812">Transmembrane</keyword>
<dbReference type="AlphaFoldDB" id="A0A8J8SEB6"/>
<name>A0A8J8SEB6_9FIRM</name>
<dbReference type="InterPro" id="IPR036291">
    <property type="entry name" value="NAD(P)-bd_dom_sf"/>
</dbReference>
<evidence type="ECO:0000259" key="3">
    <source>
        <dbReference type="Pfam" id="PF01370"/>
    </source>
</evidence>
<evidence type="ECO:0000256" key="1">
    <source>
        <dbReference type="ARBA" id="ARBA00007637"/>
    </source>
</evidence>
<evidence type="ECO:0000313" key="5">
    <source>
        <dbReference type="EMBL" id="QUH31717.1"/>
    </source>
</evidence>
<feature type="transmembrane region" description="Helical" evidence="2">
    <location>
        <begin position="363"/>
        <end position="395"/>
    </location>
</feature>